<name>A0A9P0H7K2_NEZVI</name>
<dbReference type="EMBL" id="OV725079">
    <property type="protein sequence ID" value="CAH1396856.1"/>
    <property type="molecule type" value="Genomic_DNA"/>
</dbReference>
<dbReference type="Proteomes" id="UP001152798">
    <property type="component" value="Chromosome 3"/>
</dbReference>
<accession>A0A9P0H7K2</accession>
<evidence type="ECO:0000313" key="1">
    <source>
        <dbReference type="EMBL" id="CAH1396856.1"/>
    </source>
</evidence>
<protein>
    <submittedName>
        <fullName evidence="1">Uncharacterized protein</fullName>
    </submittedName>
</protein>
<organism evidence="1 2">
    <name type="scientific">Nezara viridula</name>
    <name type="common">Southern green stink bug</name>
    <name type="synonym">Cimex viridulus</name>
    <dbReference type="NCBI Taxonomy" id="85310"/>
    <lineage>
        <taxon>Eukaryota</taxon>
        <taxon>Metazoa</taxon>
        <taxon>Ecdysozoa</taxon>
        <taxon>Arthropoda</taxon>
        <taxon>Hexapoda</taxon>
        <taxon>Insecta</taxon>
        <taxon>Pterygota</taxon>
        <taxon>Neoptera</taxon>
        <taxon>Paraneoptera</taxon>
        <taxon>Hemiptera</taxon>
        <taxon>Heteroptera</taxon>
        <taxon>Panheteroptera</taxon>
        <taxon>Pentatomomorpha</taxon>
        <taxon>Pentatomoidea</taxon>
        <taxon>Pentatomidae</taxon>
        <taxon>Pentatominae</taxon>
        <taxon>Nezara</taxon>
    </lineage>
</organism>
<sequence>MNTFSAARVKHTSGDDNPLRNALRSFVLDLSSVAGALAGFRSGSQGQVNSAVAAKEHSRVHLCLRLALRKPLYQPNRLSASFRTGEDGKPQSIP</sequence>
<dbReference type="AlphaFoldDB" id="A0A9P0H7K2"/>
<evidence type="ECO:0000313" key="2">
    <source>
        <dbReference type="Proteomes" id="UP001152798"/>
    </source>
</evidence>
<reference evidence="1" key="1">
    <citation type="submission" date="2022-01" db="EMBL/GenBank/DDBJ databases">
        <authorList>
            <person name="King R."/>
        </authorList>
    </citation>
    <scope>NUCLEOTIDE SEQUENCE</scope>
</reference>
<proteinExistence type="predicted"/>
<gene>
    <name evidence="1" type="ORF">NEZAVI_LOCUS6827</name>
</gene>
<keyword evidence="2" id="KW-1185">Reference proteome</keyword>